<organism evidence="3 4">
    <name type="scientific">Ammonicoccus fulvus</name>
    <dbReference type="NCBI Taxonomy" id="3138240"/>
    <lineage>
        <taxon>Bacteria</taxon>
        <taxon>Bacillati</taxon>
        <taxon>Actinomycetota</taxon>
        <taxon>Actinomycetes</taxon>
        <taxon>Propionibacteriales</taxon>
        <taxon>Propionibacteriaceae</taxon>
        <taxon>Ammonicoccus</taxon>
    </lineage>
</organism>
<protein>
    <submittedName>
        <fullName evidence="3">Ferrous iron transport protein A</fullName>
    </submittedName>
</protein>
<evidence type="ECO:0000259" key="2">
    <source>
        <dbReference type="SMART" id="SM00899"/>
    </source>
</evidence>
<dbReference type="Pfam" id="PF04023">
    <property type="entry name" value="FeoA"/>
    <property type="match status" value="1"/>
</dbReference>
<dbReference type="Proteomes" id="UP001442841">
    <property type="component" value="Chromosome"/>
</dbReference>
<sequence length="97" mass="10185">MPRIKDESGQLTLAGAPARSRLVVVRLRTPADLARRLGALGVRPGVQVEVLHNASGGGRVIGVAGARLALDRRVLGDIEVRDVVGEESAATPDEVTR</sequence>
<name>A0ABZ3FPA5_9ACTN</name>
<dbReference type="SUPFAM" id="SSF50037">
    <property type="entry name" value="C-terminal domain of transcriptional repressors"/>
    <property type="match status" value="1"/>
</dbReference>
<gene>
    <name evidence="3" type="ORF">AADG42_06355</name>
</gene>
<keyword evidence="4" id="KW-1185">Reference proteome</keyword>
<proteinExistence type="predicted"/>
<dbReference type="RefSeq" id="WP_425308381.1">
    <property type="nucleotide sequence ID" value="NZ_CP154795.1"/>
</dbReference>
<dbReference type="SMART" id="SM00899">
    <property type="entry name" value="FeoA"/>
    <property type="match status" value="1"/>
</dbReference>
<dbReference type="Gene3D" id="2.30.30.90">
    <property type="match status" value="1"/>
</dbReference>
<keyword evidence="1" id="KW-0408">Iron</keyword>
<dbReference type="EMBL" id="CP154795">
    <property type="protein sequence ID" value="XAN06939.1"/>
    <property type="molecule type" value="Genomic_DNA"/>
</dbReference>
<evidence type="ECO:0000313" key="4">
    <source>
        <dbReference type="Proteomes" id="UP001442841"/>
    </source>
</evidence>
<dbReference type="InterPro" id="IPR008988">
    <property type="entry name" value="Transcriptional_repressor_C"/>
</dbReference>
<evidence type="ECO:0000313" key="3">
    <source>
        <dbReference type="EMBL" id="XAN06939.1"/>
    </source>
</evidence>
<evidence type="ECO:0000256" key="1">
    <source>
        <dbReference type="ARBA" id="ARBA00023004"/>
    </source>
</evidence>
<feature type="domain" description="Ferrous iron transporter FeoA-like" evidence="2">
    <location>
        <begin position="11"/>
        <end position="82"/>
    </location>
</feature>
<accession>A0ABZ3FPA5</accession>
<dbReference type="InterPro" id="IPR038157">
    <property type="entry name" value="FeoA_core_dom"/>
</dbReference>
<reference evidence="3 4" key="1">
    <citation type="submission" date="2024-04" db="EMBL/GenBank/DDBJ databases">
        <title>Isolation of an actinomycete strain from pig manure.</title>
        <authorList>
            <person name="Gong T."/>
            <person name="Yu Z."/>
            <person name="An M."/>
            <person name="Wei C."/>
            <person name="Yang W."/>
            <person name="Liu L."/>
        </authorList>
    </citation>
    <scope>NUCLEOTIDE SEQUENCE [LARGE SCALE GENOMIC DNA]</scope>
    <source>
        <strain evidence="3 4">ZF39</strain>
    </source>
</reference>
<dbReference type="InterPro" id="IPR007167">
    <property type="entry name" value="Fe-transptr_FeoA-like"/>
</dbReference>